<evidence type="ECO:0000259" key="1">
    <source>
        <dbReference type="Pfam" id="PF08241"/>
    </source>
</evidence>
<dbReference type="InterPro" id="IPR013216">
    <property type="entry name" value="Methyltransf_11"/>
</dbReference>
<dbReference type="GO" id="GO:0008757">
    <property type="term" value="F:S-adenosylmethionine-dependent methyltransferase activity"/>
    <property type="evidence" value="ECO:0007669"/>
    <property type="project" value="InterPro"/>
</dbReference>
<name>A0A2M6WDW8_9BACT</name>
<reference evidence="3" key="1">
    <citation type="submission" date="2017-09" db="EMBL/GenBank/DDBJ databases">
        <title>Depth-based differentiation of microbial function through sediment-hosted aquifers and enrichment of novel symbionts in the deep terrestrial subsurface.</title>
        <authorList>
            <person name="Probst A.J."/>
            <person name="Ladd B."/>
            <person name="Jarett J.K."/>
            <person name="Geller-Mcgrath D.E."/>
            <person name="Sieber C.M.K."/>
            <person name="Emerson J.B."/>
            <person name="Anantharaman K."/>
            <person name="Thomas B.C."/>
            <person name="Malmstrom R."/>
            <person name="Stieglmeier M."/>
            <person name="Klingl A."/>
            <person name="Woyke T."/>
            <person name="Ryan C.M."/>
            <person name="Banfield J.F."/>
        </authorList>
    </citation>
    <scope>NUCLEOTIDE SEQUENCE [LARGE SCALE GENOMIC DNA]</scope>
</reference>
<evidence type="ECO:0000313" key="3">
    <source>
        <dbReference type="Proteomes" id="UP000228809"/>
    </source>
</evidence>
<protein>
    <recommendedName>
        <fullName evidence="1">Methyltransferase type 11 domain-containing protein</fullName>
    </recommendedName>
</protein>
<dbReference type="InterPro" id="IPR029063">
    <property type="entry name" value="SAM-dependent_MTases_sf"/>
</dbReference>
<organism evidence="2 3">
    <name type="scientific">Candidatus Kaiserbacteria bacterium CG10_big_fil_rev_8_21_14_0_10_49_17</name>
    <dbReference type="NCBI Taxonomy" id="1974609"/>
    <lineage>
        <taxon>Bacteria</taxon>
        <taxon>Candidatus Kaiseribacteriota</taxon>
    </lineage>
</organism>
<accession>A0A2M6WDW8</accession>
<dbReference type="CDD" id="cd02440">
    <property type="entry name" value="AdoMet_MTases"/>
    <property type="match status" value="1"/>
</dbReference>
<dbReference type="EMBL" id="PFBJ01000018">
    <property type="protein sequence ID" value="PIT90963.1"/>
    <property type="molecule type" value="Genomic_DNA"/>
</dbReference>
<dbReference type="Gene3D" id="3.40.50.150">
    <property type="entry name" value="Vaccinia Virus protein VP39"/>
    <property type="match status" value="1"/>
</dbReference>
<comment type="caution">
    <text evidence="2">The sequence shown here is derived from an EMBL/GenBank/DDBJ whole genome shotgun (WGS) entry which is preliminary data.</text>
</comment>
<dbReference type="Proteomes" id="UP000228809">
    <property type="component" value="Unassembled WGS sequence"/>
</dbReference>
<dbReference type="SUPFAM" id="SSF53335">
    <property type="entry name" value="S-adenosyl-L-methionine-dependent methyltransferases"/>
    <property type="match status" value="1"/>
</dbReference>
<dbReference type="Pfam" id="PF08241">
    <property type="entry name" value="Methyltransf_11"/>
    <property type="match status" value="1"/>
</dbReference>
<proteinExistence type="predicted"/>
<gene>
    <name evidence="2" type="ORF">COU17_03355</name>
</gene>
<sequence length="229" mass="25845">MNKVKQIALKGIYATGLMNKMSREGFDAIVEKYATDKKTLDIASGGNPYAAFFPNRIAADIAEHPGVDVVVDVHNLSTKFKPESFDVVLCTEALEHFYNPWSAMEEMKKVLRRGGVLILSTRFIFPLHEVPHDYYRFTEYGLRYLLRDMEILDMHASGGTMHTLAVLYQRIGYQCRTLGVAPLKLLWFIASKITALLSCMLTREYGDVGSTKPVPRIMASGYIVVARKK</sequence>
<dbReference type="AlphaFoldDB" id="A0A2M6WDW8"/>
<evidence type="ECO:0000313" key="2">
    <source>
        <dbReference type="EMBL" id="PIT90963.1"/>
    </source>
</evidence>
<feature type="domain" description="Methyltransferase type 11" evidence="1">
    <location>
        <begin position="69"/>
        <end position="119"/>
    </location>
</feature>